<proteinExistence type="inferred from homology"/>
<feature type="domain" description="Beta-fructofuranosidase N-terminal" evidence="14">
    <location>
        <begin position="26"/>
        <end position="119"/>
    </location>
</feature>
<feature type="domain" description="Glycosyl hydrolase family 32 N-terminal" evidence="12">
    <location>
        <begin position="127"/>
        <end position="446"/>
    </location>
</feature>
<dbReference type="InterPro" id="IPR018053">
    <property type="entry name" value="Glyco_hydro_32_AS"/>
</dbReference>
<feature type="compositionally biased region" description="Polar residues" evidence="10">
    <location>
        <begin position="1"/>
        <end position="10"/>
    </location>
</feature>
<keyword evidence="11" id="KW-1133">Transmembrane helix</keyword>
<evidence type="ECO:0000256" key="3">
    <source>
        <dbReference type="ARBA" id="ARBA00012758"/>
    </source>
</evidence>
<organism evidence="15 16">
    <name type="scientific">Cuscuta australis</name>
    <dbReference type="NCBI Taxonomy" id="267555"/>
    <lineage>
        <taxon>Eukaryota</taxon>
        <taxon>Viridiplantae</taxon>
        <taxon>Streptophyta</taxon>
        <taxon>Embryophyta</taxon>
        <taxon>Tracheophyta</taxon>
        <taxon>Spermatophyta</taxon>
        <taxon>Magnoliopsida</taxon>
        <taxon>eudicotyledons</taxon>
        <taxon>Gunneridae</taxon>
        <taxon>Pentapetalae</taxon>
        <taxon>asterids</taxon>
        <taxon>lamiids</taxon>
        <taxon>Solanales</taxon>
        <taxon>Convolvulaceae</taxon>
        <taxon>Cuscuteae</taxon>
        <taxon>Cuscuta</taxon>
        <taxon>Cuscuta subgen. Grammica</taxon>
        <taxon>Cuscuta sect. Cleistogrammica</taxon>
    </lineage>
</organism>
<dbReference type="InterPro" id="IPR001362">
    <property type="entry name" value="Glyco_hydro_32"/>
</dbReference>
<dbReference type="InterPro" id="IPR013189">
    <property type="entry name" value="Glyco_hydro_32_C"/>
</dbReference>
<dbReference type="PROSITE" id="PS00609">
    <property type="entry name" value="GLYCOSYL_HYDROL_F32"/>
    <property type="match status" value="1"/>
</dbReference>
<keyword evidence="5 9" id="KW-0378">Hydrolase</keyword>
<comment type="subunit">
    <text evidence="8">May be present in two forms, a 70 kDa monomer and a heterodimer of the 30 kDa and 38 kDa subunits. The ratio of the levels of the two forms within cells appears to be regulated developmentally.</text>
</comment>
<evidence type="ECO:0000259" key="13">
    <source>
        <dbReference type="Pfam" id="PF08244"/>
    </source>
</evidence>
<sequence length="674" mass="74444">MASMQNQPEESTAILIPPSPNTPLLGGGPRRRSRSKPIAAVAVSAILAVAALLVTVPRGIGGKGKTDDDTLSSPHLPSGTAVFSAGPAVARGFREGVSNKSFGPPPGDDRPFTWTEEMLSWQRSSFHFQPKKNWMNDPNGPLFYKGWYHLFYQYNPESAIWGNIVWGHAVSRDLIHWDHLPIAMVPDHWYDANGVWTGSATILHDGQLVMLYTGATYDLVQVQNLAYPADPSDPLIVKWVKYEGNPVLVPPPGIGSRDFRDPTTAWYTMDDGKWHIMIGSKLNKTGITMIFDTEDFKSFKLVNGLAHGVSGTGMWECVDFYPVSTTGENGLDSSYNGPDTRHVLKTSLDDDRNDYYALGTYDEGAQKWRPDDPSLDAGIGLRYDYGTYYASKSFYDQEKKRRVNWGWIYEIDSVTSDLQKGWASLQAIPRTILFDNKTGTNLRQWPVEEVDLLRSHRSKCHKVELKPGSVVELDVGYANELDIVAEFEVDEEALEKAESNHVPYTCRAAGGGAALRGALGPFGLLVLANHQYAEQTPIYFYIAKGAKGKFKTFFCADHLRSSLATDVRKATYGSTVPVLDGERLSMRILVDHSIVESFAQGGRTCITSRVYPTRAIGSAAKLYLFNNATEAAVTASVEVWQMAAGKDDSAAHTPKWRTSSAAAAILLVFVIFFL</sequence>
<dbReference type="InterPro" id="IPR050551">
    <property type="entry name" value="Fructan_Metab_Enzymes"/>
</dbReference>
<dbReference type="InterPro" id="IPR013148">
    <property type="entry name" value="Glyco_hydro_32_N"/>
</dbReference>
<dbReference type="Pfam" id="PF00251">
    <property type="entry name" value="Glyco_hydro_32N"/>
    <property type="match status" value="1"/>
</dbReference>
<dbReference type="SUPFAM" id="SSF49899">
    <property type="entry name" value="Concanavalin A-like lectins/glucanases"/>
    <property type="match status" value="1"/>
</dbReference>
<dbReference type="EMBL" id="NQVE01000056">
    <property type="protein sequence ID" value="RAL50714.1"/>
    <property type="molecule type" value="Genomic_DNA"/>
</dbReference>
<evidence type="ECO:0000256" key="1">
    <source>
        <dbReference type="ARBA" id="ARBA00004410"/>
    </source>
</evidence>
<evidence type="ECO:0000256" key="8">
    <source>
        <dbReference type="ARBA" id="ARBA00062317"/>
    </source>
</evidence>
<dbReference type="SUPFAM" id="SSF75005">
    <property type="entry name" value="Arabinanase/levansucrase/invertase"/>
    <property type="match status" value="1"/>
</dbReference>
<dbReference type="InterPro" id="IPR013320">
    <property type="entry name" value="ConA-like_dom_sf"/>
</dbReference>
<dbReference type="AlphaFoldDB" id="A0A328DYA1"/>
<dbReference type="Pfam" id="PF11837">
    <property type="entry name" value="INV_N"/>
    <property type="match status" value="1"/>
</dbReference>
<keyword evidence="11" id="KW-0812">Transmembrane</keyword>
<comment type="similarity">
    <text evidence="2 9">Belongs to the glycosyl hydrolase 32 family.</text>
</comment>
<dbReference type="CDD" id="cd18624">
    <property type="entry name" value="GH32_Fruct1-like"/>
    <property type="match status" value="1"/>
</dbReference>
<dbReference type="Gene3D" id="2.115.10.20">
    <property type="entry name" value="Glycosyl hydrolase domain, family 43"/>
    <property type="match status" value="1"/>
</dbReference>
<keyword evidence="16" id="KW-1185">Reference proteome</keyword>
<evidence type="ECO:0000256" key="4">
    <source>
        <dbReference type="ARBA" id="ARBA00022554"/>
    </source>
</evidence>
<evidence type="ECO:0000256" key="11">
    <source>
        <dbReference type="SAM" id="Phobius"/>
    </source>
</evidence>
<name>A0A328DYA1_9ASTE</name>
<keyword evidence="7 9" id="KW-0326">Glycosidase</keyword>
<evidence type="ECO:0000256" key="10">
    <source>
        <dbReference type="SAM" id="MobiDB-lite"/>
    </source>
</evidence>
<evidence type="ECO:0000313" key="16">
    <source>
        <dbReference type="Proteomes" id="UP000249390"/>
    </source>
</evidence>
<dbReference type="EC" id="3.2.1.26" evidence="3"/>
<dbReference type="FunFam" id="2.115.10.20:FF:000001">
    <property type="entry name" value="Beta-fructofuranosidase, insoluble isoenzyme CWINV1"/>
    <property type="match status" value="1"/>
</dbReference>
<evidence type="ECO:0000313" key="15">
    <source>
        <dbReference type="EMBL" id="RAL50714.1"/>
    </source>
</evidence>
<keyword evidence="4" id="KW-0926">Vacuole</keyword>
<dbReference type="GO" id="GO:0005975">
    <property type="term" value="P:carbohydrate metabolic process"/>
    <property type="evidence" value="ECO:0007669"/>
    <property type="project" value="InterPro"/>
</dbReference>
<dbReference type="GO" id="GO:0004564">
    <property type="term" value="F:beta-fructofuranosidase activity"/>
    <property type="evidence" value="ECO:0007669"/>
    <property type="project" value="UniProtKB-EC"/>
</dbReference>
<evidence type="ECO:0000256" key="7">
    <source>
        <dbReference type="ARBA" id="ARBA00023295"/>
    </source>
</evidence>
<dbReference type="InterPro" id="IPR023296">
    <property type="entry name" value="Glyco_hydro_beta-prop_sf"/>
</dbReference>
<accession>A0A328DYA1</accession>
<gene>
    <name evidence="15" type="ORF">DM860_015861</name>
</gene>
<feature type="domain" description="Glycosyl hydrolase family 32 C-terminal" evidence="13">
    <location>
        <begin position="480"/>
        <end position="641"/>
    </location>
</feature>
<evidence type="ECO:0000256" key="2">
    <source>
        <dbReference type="ARBA" id="ARBA00009902"/>
    </source>
</evidence>
<dbReference type="InterPro" id="IPR021792">
    <property type="entry name" value="Beta-fructofuranosidase_N"/>
</dbReference>
<evidence type="ECO:0000256" key="9">
    <source>
        <dbReference type="RuleBase" id="RU362110"/>
    </source>
</evidence>
<dbReference type="FunFam" id="2.60.120.560:FF:000002">
    <property type="entry name" value="Beta-fructofuranosidase, insoluble isoenzyme CWINV1"/>
    <property type="match status" value="1"/>
</dbReference>
<reference evidence="15 16" key="1">
    <citation type="submission" date="2018-06" db="EMBL/GenBank/DDBJ databases">
        <title>The Genome of Cuscuta australis (Dodder) Provides Insight into the Evolution of Plant Parasitism.</title>
        <authorList>
            <person name="Liu H."/>
        </authorList>
    </citation>
    <scope>NUCLEOTIDE SEQUENCE [LARGE SCALE GENOMIC DNA]</scope>
    <source>
        <strain evidence="16">cv. Yunnan</strain>
        <tissue evidence="15">Vines</tissue>
    </source>
</reference>
<keyword evidence="6" id="KW-0325">Glycoprotein</keyword>
<evidence type="ECO:0000256" key="6">
    <source>
        <dbReference type="ARBA" id="ARBA00023180"/>
    </source>
</evidence>
<evidence type="ECO:0000259" key="12">
    <source>
        <dbReference type="Pfam" id="PF00251"/>
    </source>
</evidence>
<feature type="transmembrane region" description="Helical" evidence="11">
    <location>
        <begin position="38"/>
        <end position="56"/>
    </location>
</feature>
<comment type="subcellular location">
    <subcellularLocation>
        <location evidence="1">Vacuole lumen</location>
    </subcellularLocation>
</comment>
<comment type="caution">
    <text evidence="15">The sequence shown here is derived from an EMBL/GenBank/DDBJ whole genome shotgun (WGS) entry which is preliminary data.</text>
</comment>
<evidence type="ECO:0000259" key="14">
    <source>
        <dbReference type="Pfam" id="PF11837"/>
    </source>
</evidence>
<dbReference type="Proteomes" id="UP000249390">
    <property type="component" value="Unassembled WGS sequence"/>
</dbReference>
<keyword evidence="11" id="KW-0472">Membrane</keyword>
<evidence type="ECO:0000256" key="5">
    <source>
        <dbReference type="ARBA" id="ARBA00022801"/>
    </source>
</evidence>
<dbReference type="SMART" id="SM00640">
    <property type="entry name" value="Glyco_32"/>
    <property type="match status" value="1"/>
</dbReference>
<dbReference type="Pfam" id="PF08244">
    <property type="entry name" value="Glyco_hydro_32C"/>
    <property type="match status" value="1"/>
</dbReference>
<dbReference type="GO" id="GO:0005775">
    <property type="term" value="C:vacuolar lumen"/>
    <property type="evidence" value="ECO:0007669"/>
    <property type="project" value="UniProtKB-SubCell"/>
</dbReference>
<protein>
    <recommendedName>
        <fullName evidence="3">beta-fructofuranosidase</fullName>
        <ecNumber evidence="3">3.2.1.26</ecNumber>
    </recommendedName>
</protein>
<dbReference type="PANTHER" id="PTHR31953">
    <property type="entry name" value="BETA-FRUCTOFURANOSIDASE, INSOLUBLE ISOENZYME CWINV1-RELATED"/>
    <property type="match status" value="1"/>
</dbReference>
<dbReference type="Gene3D" id="2.60.120.560">
    <property type="entry name" value="Exo-inulinase, domain 1"/>
    <property type="match status" value="1"/>
</dbReference>
<feature type="region of interest" description="Disordered" evidence="10">
    <location>
        <begin position="1"/>
        <end position="33"/>
    </location>
</feature>